<dbReference type="FunFam" id="3.30.200.20:FF:000035">
    <property type="entry name" value="Serine/threonine protein kinase Stk1"/>
    <property type="match status" value="1"/>
</dbReference>
<evidence type="ECO:0000256" key="10">
    <source>
        <dbReference type="SAM" id="MobiDB-lite"/>
    </source>
</evidence>
<dbReference type="RefSeq" id="WP_022415856.1">
    <property type="nucleotide sequence ID" value="NZ_CAXSPU010000009.1"/>
</dbReference>
<dbReference type="PANTHER" id="PTHR43289:SF34">
    <property type="entry name" value="SERINE_THREONINE-PROTEIN KINASE YBDM-RELATED"/>
    <property type="match status" value="1"/>
</dbReference>
<evidence type="ECO:0000313" key="19">
    <source>
        <dbReference type="Proteomes" id="UP000449249"/>
    </source>
</evidence>
<dbReference type="Gene3D" id="3.30.10.20">
    <property type="match status" value="4"/>
</dbReference>
<dbReference type="PROSITE" id="PS00107">
    <property type="entry name" value="PROTEIN_KINASE_ATP"/>
    <property type="match status" value="1"/>
</dbReference>
<feature type="domain" description="PASTA" evidence="13">
    <location>
        <begin position="465"/>
        <end position="530"/>
    </location>
</feature>
<dbReference type="InterPro" id="IPR005543">
    <property type="entry name" value="PASTA_dom"/>
</dbReference>
<dbReference type="InterPro" id="IPR017441">
    <property type="entry name" value="Protein_kinase_ATP_BS"/>
</dbReference>
<dbReference type="NCBIfam" id="NF033483">
    <property type="entry name" value="PknB_PASTA_kin"/>
    <property type="match status" value="1"/>
</dbReference>
<dbReference type="EMBL" id="WWSH01000015">
    <property type="protein sequence ID" value="MZK11454.1"/>
    <property type="molecule type" value="Genomic_DNA"/>
</dbReference>
<feature type="compositionally biased region" description="Acidic residues" evidence="10">
    <location>
        <begin position="305"/>
        <end position="321"/>
    </location>
</feature>
<evidence type="ECO:0000256" key="1">
    <source>
        <dbReference type="ARBA" id="ARBA00012513"/>
    </source>
</evidence>
<dbReference type="OrthoDB" id="9788659at2"/>
<reference evidence="19 20" key="2">
    <citation type="journal article" date="2019" name="Nat. Med.">
        <title>A library of human gut bacterial isolates paired with longitudinal multiomics data enables mechanistic microbiome research.</title>
        <authorList>
            <person name="Poyet M."/>
            <person name="Groussin M."/>
            <person name="Gibbons S.M."/>
            <person name="Avila-Pacheco J."/>
            <person name="Jiang X."/>
            <person name="Kearney S.M."/>
            <person name="Perrotta A.R."/>
            <person name="Berdy B."/>
            <person name="Zhao S."/>
            <person name="Lieberman T.D."/>
            <person name="Swanson P.K."/>
            <person name="Smith M."/>
            <person name="Roesemann S."/>
            <person name="Alexander J.E."/>
            <person name="Rich S.A."/>
            <person name="Livny J."/>
            <person name="Vlamakis H."/>
            <person name="Clish C."/>
            <person name="Bullock K."/>
            <person name="Deik A."/>
            <person name="Scott J."/>
            <person name="Pierce K.A."/>
            <person name="Xavier R.J."/>
            <person name="Alm E.J."/>
        </authorList>
    </citation>
    <scope>NUCLEOTIDE SEQUENCE [LARGE SCALE GENOMIC DNA]</scope>
    <source>
        <strain evidence="15 19">BIOML-A1</strain>
        <strain evidence="16 20">BIOML-A6</strain>
    </source>
</reference>
<dbReference type="Proteomes" id="UP000095597">
    <property type="component" value="Unassembled WGS sequence"/>
</dbReference>
<accession>A0A173R396</accession>
<evidence type="ECO:0000256" key="6">
    <source>
        <dbReference type="ARBA" id="ARBA00022840"/>
    </source>
</evidence>
<keyword evidence="11" id="KW-1133">Transmembrane helix</keyword>
<feature type="domain" description="PASTA" evidence="13">
    <location>
        <begin position="531"/>
        <end position="598"/>
    </location>
</feature>
<protein>
    <recommendedName>
        <fullName evidence="1">non-specific serine/threonine protein kinase</fullName>
        <ecNumber evidence="1">2.7.11.1</ecNumber>
    </recommendedName>
</protein>
<dbReference type="Pfam" id="PF03793">
    <property type="entry name" value="PASTA"/>
    <property type="match status" value="4"/>
</dbReference>
<dbReference type="Proteomes" id="UP000472916">
    <property type="component" value="Unassembled WGS sequence"/>
</dbReference>
<dbReference type="Proteomes" id="UP000449249">
    <property type="component" value="Unassembled WGS sequence"/>
</dbReference>
<comment type="catalytic activity">
    <reaction evidence="7">
        <text>L-threonyl-[protein] + ATP = O-phospho-L-threonyl-[protein] + ADP + H(+)</text>
        <dbReference type="Rhea" id="RHEA:46608"/>
        <dbReference type="Rhea" id="RHEA-COMP:11060"/>
        <dbReference type="Rhea" id="RHEA-COMP:11605"/>
        <dbReference type="ChEBI" id="CHEBI:15378"/>
        <dbReference type="ChEBI" id="CHEBI:30013"/>
        <dbReference type="ChEBI" id="CHEBI:30616"/>
        <dbReference type="ChEBI" id="CHEBI:61977"/>
        <dbReference type="ChEBI" id="CHEBI:456216"/>
        <dbReference type="EC" id="2.7.11.1"/>
    </reaction>
</comment>
<keyword evidence="3 14" id="KW-0808">Transferase</keyword>
<evidence type="ECO:0000256" key="5">
    <source>
        <dbReference type="ARBA" id="ARBA00022777"/>
    </source>
</evidence>
<dbReference type="InterPro" id="IPR011009">
    <property type="entry name" value="Kinase-like_dom_sf"/>
</dbReference>
<organism evidence="14 18">
    <name type="scientific">Dorea longicatena</name>
    <dbReference type="NCBI Taxonomy" id="88431"/>
    <lineage>
        <taxon>Bacteria</taxon>
        <taxon>Bacillati</taxon>
        <taxon>Bacillota</taxon>
        <taxon>Clostridia</taxon>
        <taxon>Lachnospirales</taxon>
        <taxon>Lachnospiraceae</taxon>
        <taxon>Dorea</taxon>
    </lineage>
</organism>
<feature type="transmembrane region" description="Helical" evidence="11">
    <location>
        <begin position="356"/>
        <end position="374"/>
    </location>
</feature>
<dbReference type="CDD" id="cd14014">
    <property type="entry name" value="STKc_PknB_like"/>
    <property type="match status" value="1"/>
</dbReference>
<gene>
    <name evidence="14" type="primary">prkC</name>
    <name evidence="15" type="synonym">pknB</name>
    <name evidence="14" type="ORF">ERS852573_00215</name>
    <name evidence="17" type="ORF">G4332_07525</name>
    <name evidence="16" type="ORF">GT528_06645</name>
    <name evidence="15" type="ORF">GT576_14185</name>
</gene>
<dbReference type="SMART" id="SM00740">
    <property type="entry name" value="PASTA"/>
    <property type="match status" value="4"/>
</dbReference>
<evidence type="ECO:0000313" key="20">
    <source>
        <dbReference type="Proteomes" id="UP000472916"/>
    </source>
</evidence>
<keyword evidence="2" id="KW-0723">Serine/threonine-protein kinase</keyword>
<keyword evidence="5 14" id="KW-0418">Kinase</keyword>
<feature type="domain" description="PASTA" evidence="13">
    <location>
        <begin position="602"/>
        <end position="668"/>
    </location>
</feature>
<dbReference type="Gene3D" id="3.30.200.20">
    <property type="entry name" value="Phosphorylase Kinase, domain 1"/>
    <property type="match status" value="1"/>
</dbReference>
<dbReference type="Pfam" id="PF00069">
    <property type="entry name" value="Pkinase"/>
    <property type="match status" value="1"/>
</dbReference>
<feature type="region of interest" description="Disordered" evidence="10">
    <location>
        <begin position="298"/>
        <end position="330"/>
    </location>
</feature>
<proteinExistence type="predicted"/>
<dbReference type="Proteomes" id="UP000724058">
    <property type="component" value="Unassembled WGS sequence"/>
</dbReference>
<evidence type="ECO:0000313" key="14">
    <source>
        <dbReference type="EMBL" id="CUM72059.1"/>
    </source>
</evidence>
<reference evidence="17" key="4">
    <citation type="submission" date="2020-02" db="EMBL/GenBank/DDBJ databases">
        <authorList>
            <person name="Littmann E."/>
            <person name="Sorbara M."/>
        </authorList>
    </citation>
    <scope>NUCLEOTIDE SEQUENCE</scope>
    <source>
        <strain evidence="17">MSK.10.16</strain>
    </source>
</reference>
<dbReference type="PROSITE" id="PS00108">
    <property type="entry name" value="PROTEIN_KINASE_ST"/>
    <property type="match status" value="1"/>
</dbReference>
<evidence type="ECO:0000313" key="16">
    <source>
        <dbReference type="EMBL" id="MZK41396.1"/>
    </source>
</evidence>
<dbReference type="EMBL" id="JAAIOD010000008">
    <property type="protein sequence ID" value="NSE57966.1"/>
    <property type="molecule type" value="Genomic_DNA"/>
</dbReference>
<evidence type="ECO:0000256" key="8">
    <source>
        <dbReference type="ARBA" id="ARBA00048679"/>
    </source>
</evidence>
<feature type="region of interest" description="Disordered" evidence="10">
    <location>
        <begin position="670"/>
        <end position="704"/>
    </location>
</feature>
<dbReference type="AlphaFoldDB" id="A0A173R396"/>
<evidence type="ECO:0000313" key="17">
    <source>
        <dbReference type="EMBL" id="NSE57966.1"/>
    </source>
</evidence>
<feature type="domain" description="PASTA" evidence="13">
    <location>
        <begin position="394"/>
        <end position="461"/>
    </location>
</feature>
<dbReference type="FunFam" id="1.10.510.10:FF:000021">
    <property type="entry name" value="Serine/threonine protein kinase"/>
    <property type="match status" value="1"/>
</dbReference>
<dbReference type="InterPro" id="IPR000719">
    <property type="entry name" value="Prot_kinase_dom"/>
</dbReference>
<dbReference type="InterPro" id="IPR008271">
    <property type="entry name" value="Ser/Thr_kinase_AS"/>
</dbReference>
<dbReference type="GeneID" id="93137404"/>
<comment type="catalytic activity">
    <reaction evidence="8">
        <text>L-seryl-[protein] + ATP = O-phospho-L-seryl-[protein] + ADP + H(+)</text>
        <dbReference type="Rhea" id="RHEA:17989"/>
        <dbReference type="Rhea" id="RHEA-COMP:9863"/>
        <dbReference type="Rhea" id="RHEA-COMP:11604"/>
        <dbReference type="ChEBI" id="CHEBI:15378"/>
        <dbReference type="ChEBI" id="CHEBI:29999"/>
        <dbReference type="ChEBI" id="CHEBI:30616"/>
        <dbReference type="ChEBI" id="CHEBI:83421"/>
        <dbReference type="ChEBI" id="CHEBI:456216"/>
        <dbReference type="EC" id="2.7.11.1"/>
    </reaction>
</comment>
<dbReference type="PROSITE" id="PS50011">
    <property type="entry name" value="PROTEIN_KINASE_DOM"/>
    <property type="match status" value="1"/>
</dbReference>
<dbReference type="EMBL" id="CYXO01000001">
    <property type="protein sequence ID" value="CUM72059.1"/>
    <property type="molecule type" value="Genomic_DNA"/>
</dbReference>
<reference evidence="17" key="3">
    <citation type="journal article" date="2020" name="Cell Host Microbe">
        <title>Functional and Genomic Variation between Human-Derived Isolates of Lachnospiraceae Reveals Inter- and Intra-Species Diversity.</title>
        <authorList>
            <person name="Sorbara M.T."/>
            <person name="Littmann E.R."/>
            <person name="Fontana E."/>
            <person name="Moody T.U."/>
            <person name="Kohout C.E."/>
            <person name="Gjonbalaj M."/>
            <person name="Eaton V."/>
            <person name="Seok R."/>
            <person name="Leiner I.M."/>
            <person name="Pamer E.G."/>
        </authorList>
    </citation>
    <scope>NUCLEOTIDE SEQUENCE</scope>
    <source>
        <strain evidence="17">MSK.10.16</strain>
    </source>
</reference>
<dbReference type="SMART" id="SM00220">
    <property type="entry name" value="S_TKc"/>
    <property type="match status" value="1"/>
</dbReference>
<dbReference type="PANTHER" id="PTHR43289">
    <property type="entry name" value="MITOGEN-ACTIVATED PROTEIN KINASE KINASE KINASE 20-RELATED"/>
    <property type="match status" value="1"/>
</dbReference>
<name>A0A173R396_9FIRM</name>
<evidence type="ECO:0000256" key="11">
    <source>
        <dbReference type="SAM" id="Phobius"/>
    </source>
</evidence>
<reference evidence="14 18" key="1">
    <citation type="submission" date="2015-09" db="EMBL/GenBank/DDBJ databases">
        <authorList>
            <consortium name="Pathogen Informatics"/>
        </authorList>
    </citation>
    <scope>NUCLEOTIDE SEQUENCE [LARGE SCALE GENOMIC DNA]</scope>
    <source>
        <strain evidence="14 18">2789STDY5834961</strain>
    </source>
</reference>
<dbReference type="SUPFAM" id="SSF56112">
    <property type="entry name" value="Protein kinase-like (PK-like)"/>
    <property type="match status" value="1"/>
</dbReference>
<feature type="binding site" evidence="9">
    <location>
        <position position="41"/>
    </location>
    <ligand>
        <name>ATP</name>
        <dbReference type="ChEBI" id="CHEBI:30616"/>
    </ligand>
</feature>
<dbReference type="EC" id="2.7.11.1" evidence="1"/>
<keyword evidence="4 9" id="KW-0547">Nucleotide-binding</keyword>
<evidence type="ECO:0000259" key="12">
    <source>
        <dbReference type="PROSITE" id="PS50011"/>
    </source>
</evidence>
<keyword evidence="6 9" id="KW-0067">ATP-binding</keyword>
<dbReference type="PROSITE" id="PS51178">
    <property type="entry name" value="PASTA"/>
    <property type="match status" value="4"/>
</dbReference>
<evidence type="ECO:0000256" key="4">
    <source>
        <dbReference type="ARBA" id="ARBA00022741"/>
    </source>
</evidence>
<evidence type="ECO:0000256" key="9">
    <source>
        <dbReference type="PROSITE-ProRule" id="PRU10141"/>
    </source>
</evidence>
<evidence type="ECO:0000256" key="3">
    <source>
        <dbReference type="ARBA" id="ARBA00022679"/>
    </source>
</evidence>
<keyword evidence="11" id="KW-0812">Transmembrane</keyword>
<dbReference type="EMBL" id="WWSC01000006">
    <property type="protein sequence ID" value="MZK41396.1"/>
    <property type="molecule type" value="Genomic_DNA"/>
</dbReference>
<keyword evidence="11" id="KW-0472">Membrane</keyword>
<dbReference type="GO" id="GO:0004674">
    <property type="term" value="F:protein serine/threonine kinase activity"/>
    <property type="evidence" value="ECO:0007669"/>
    <property type="project" value="UniProtKB-KW"/>
</dbReference>
<sequence length="704" mass="75877">MVKDGIVLGKRYAVLSKIGAGGMADVYKGRDQMLNRYVAIKVLKKQYKEDENFVRKFRSEAQAAAGLIHPNIVNVYDVGEDRGLNYMVMELVEGITLKEYIERKGRLSHKETISIAIQMCSGIGAAHASGIIHRDIKPQNIIISKDGKVKVTDFGIAKAITSNTVSTNAMGSVHYTSPEQARGGFSDQRSDIYSIGITLFEMVTGQVPFDGETTVEVAMKHLQQEITPPSELVPDIPYSLEQIILKCTQKSSERRYESTGALIQDLKHSLVDPDGDFVVIPPIGGMTDTVIMTDKDLDDIRNGNDDEEYDTEEYDTDEYDTDTMYGNDDNDEDYENYESGRGADEVNPHMHKIMKILTIVVVAIIVLILVFTVGKAAGVFKSFGGITTQDEEDKSGKVTVPDVRGMSEENAKALLNKKGLGIQVVTRKESKKYKAGKISKQTPEAGEKVSKHTKIEVVVSSGLVGSKKAIPYVSGMSETEAQNELEEAGFKVTSSFQYDDSVESGKVISTTPEAGTKAEKGSTVTMLVSQGSNKKTVPDVRGMADATAQSTIKSYGFNVGTVTYDYSDSVEKGMVISQTVEPGTKASAGTSISITVSNGPKPEEKIEVQSFVGQQESALKSWASSKGLYTNISDSQYSDSYAKGCIISMTPSSGTVSKGGTISYVISLGSKSQDSNNTGNNGDNSGNSGNNGQNSGDGNNGGNQ</sequence>
<dbReference type="Gene3D" id="1.10.510.10">
    <property type="entry name" value="Transferase(Phosphotransferase) domain 1"/>
    <property type="match status" value="1"/>
</dbReference>
<evidence type="ECO:0000259" key="13">
    <source>
        <dbReference type="PROSITE" id="PS51178"/>
    </source>
</evidence>
<dbReference type="CDD" id="cd06577">
    <property type="entry name" value="PASTA_pknB"/>
    <property type="match status" value="4"/>
</dbReference>
<dbReference type="GO" id="GO:0005524">
    <property type="term" value="F:ATP binding"/>
    <property type="evidence" value="ECO:0007669"/>
    <property type="project" value="UniProtKB-UniRule"/>
</dbReference>
<evidence type="ECO:0000313" key="15">
    <source>
        <dbReference type="EMBL" id="MZK11454.1"/>
    </source>
</evidence>
<evidence type="ECO:0000256" key="2">
    <source>
        <dbReference type="ARBA" id="ARBA00022527"/>
    </source>
</evidence>
<feature type="domain" description="Protein kinase" evidence="12">
    <location>
        <begin position="12"/>
        <end position="271"/>
    </location>
</feature>
<feature type="compositionally biased region" description="Low complexity" evidence="10">
    <location>
        <begin position="672"/>
        <end position="697"/>
    </location>
</feature>
<dbReference type="SUPFAM" id="SSF54184">
    <property type="entry name" value="Penicillin-binding protein 2x (pbp-2x), c-terminal domain"/>
    <property type="match status" value="1"/>
</dbReference>
<evidence type="ECO:0000313" key="18">
    <source>
        <dbReference type="Proteomes" id="UP000095597"/>
    </source>
</evidence>
<evidence type="ECO:0000256" key="7">
    <source>
        <dbReference type="ARBA" id="ARBA00047899"/>
    </source>
</evidence>